<sequence>MNVDPPSIDGLTFQHYTAAEARAVRDQVELIFRDSYIDAIESGEEFEAPEAFMHRFDTYTDPSRTGFELVMARTADEPVGQAWGWPLGGNSKWWSGLQLDEGDAEAFTYETGSRTFALSELMVRKKFTGKGIARSLHDELLHNRAEARATLLVRPDNTRAYETYLRWGWKKVGALRPDWPSAPRFDVLVYERNEQRVVS</sequence>
<dbReference type="EMBL" id="PYHS01000011">
    <property type="protein sequence ID" value="PSR60954.1"/>
    <property type="molecule type" value="Genomic_DNA"/>
</dbReference>
<gene>
    <name evidence="2" type="ORF">C8259_20485</name>
</gene>
<keyword evidence="2" id="KW-0808">Transferase</keyword>
<proteinExistence type="predicted"/>
<reference evidence="2 3" key="1">
    <citation type="submission" date="2018-02" db="EMBL/GenBank/DDBJ databases">
        <title>8 Nocardia nova and 1 Nocardia cyriacigeorgica strain used for evolution to TMP-SMX.</title>
        <authorList>
            <person name="Mehta H."/>
            <person name="Weng J."/>
            <person name="Shamoo Y."/>
        </authorList>
    </citation>
    <scope>NUCLEOTIDE SEQUENCE [LARGE SCALE GENOMIC DNA]</scope>
    <source>
        <strain evidence="2 3">ATCC 33727</strain>
    </source>
</reference>
<dbReference type="Proteomes" id="UP000241647">
    <property type="component" value="Unassembled WGS sequence"/>
</dbReference>
<dbReference type="Gene3D" id="3.40.630.30">
    <property type="match status" value="1"/>
</dbReference>
<dbReference type="RefSeq" id="WP_063031306.1">
    <property type="nucleotide sequence ID" value="NZ_PYHS01000011.1"/>
</dbReference>
<accession>A0A2T2YZM8</accession>
<dbReference type="PROSITE" id="PS51186">
    <property type="entry name" value="GNAT"/>
    <property type="match status" value="1"/>
</dbReference>
<dbReference type="Pfam" id="PF00583">
    <property type="entry name" value="Acetyltransf_1"/>
    <property type="match status" value="1"/>
</dbReference>
<dbReference type="InterPro" id="IPR000182">
    <property type="entry name" value="GNAT_dom"/>
</dbReference>
<comment type="caution">
    <text evidence="2">The sequence shown here is derived from an EMBL/GenBank/DDBJ whole genome shotgun (WGS) entry which is preliminary data.</text>
</comment>
<feature type="domain" description="N-acetyltransferase" evidence="1">
    <location>
        <begin position="11"/>
        <end position="195"/>
    </location>
</feature>
<evidence type="ECO:0000259" key="1">
    <source>
        <dbReference type="PROSITE" id="PS51186"/>
    </source>
</evidence>
<organism evidence="2 3">
    <name type="scientific">Nocardia nova</name>
    <dbReference type="NCBI Taxonomy" id="37330"/>
    <lineage>
        <taxon>Bacteria</taxon>
        <taxon>Bacillati</taxon>
        <taxon>Actinomycetota</taxon>
        <taxon>Actinomycetes</taxon>
        <taxon>Mycobacteriales</taxon>
        <taxon>Nocardiaceae</taxon>
        <taxon>Nocardia</taxon>
    </lineage>
</organism>
<dbReference type="GO" id="GO:0016747">
    <property type="term" value="F:acyltransferase activity, transferring groups other than amino-acyl groups"/>
    <property type="evidence" value="ECO:0007669"/>
    <property type="project" value="InterPro"/>
</dbReference>
<dbReference type="SUPFAM" id="SSF55729">
    <property type="entry name" value="Acyl-CoA N-acyltransferases (Nat)"/>
    <property type="match status" value="1"/>
</dbReference>
<evidence type="ECO:0000313" key="3">
    <source>
        <dbReference type="Proteomes" id="UP000241647"/>
    </source>
</evidence>
<evidence type="ECO:0000313" key="2">
    <source>
        <dbReference type="EMBL" id="PSR60954.1"/>
    </source>
</evidence>
<dbReference type="InterPro" id="IPR016181">
    <property type="entry name" value="Acyl_CoA_acyltransferase"/>
</dbReference>
<name>A0A2T2YZM8_9NOCA</name>
<protein>
    <submittedName>
        <fullName evidence="2">N-acetyltransferase</fullName>
    </submittedName>
</protein>
<dbReference type="AlphaFoldDB" id="A0A2T2YZM8"/>